<comment type="caution">
    <text evidence="7">The sequence shown here is derived from an EMBL/GenBank/DDBJ whole genome shotgun (WGS) entry which is preliminary data.</text>
</comment>
<evidence type="ECO:0000256" key="2">
    <source>
        <dbReference type="ARBA" id="ARBA00022692"/>
    </source>
</evidence>
<dbReference type="OrthoDB" id="10261634at2759"/>
<feature type="transmembrane region" description="Helical" evidence="5">
    <location>
        <begin position="35"/>
        <end position="60"/>
    </location>
</feature>
<feature type="transmembrane region" description="Helical" evidence="5">
    <location>
        <begin position="72"/>
        <end position="94"/>
    </location>
</feature>
<keyword evidence="3 5" id="KW-1133">Transmembrane helix</keyword>
<evidence type="ECO:0000256" key="5">
    <source>
        <dbReference type="SAM" id="Phobius"/>
    </source>
</evidence>
<keyword evidence="8" id="KW-1185">Reference proteome</keyword>
<comment type="subcellular location">
    <subcellularLocation>
        <location evidence="1">Membrane</location>
        <topology evidence="1">Multi-pass membrane protein</topology>
    </subcellularLocation>
</comment>
<evidence type="ECO:0000256" key="1">
    <source>
        <dbReference type="ARBA" id="ARBA00004141"/>
    </source>
</evidence>
<dbReference type="InterPro" id="IPR004853">
    <property type="entry name" value="Sugar_P_trans_dom"/>
</dbReference>
<protein>
    <recommendedName>
        <fullName evidence="6">Sugar phosphate transporter domain-containing protein</fullName>
    </recommendedName>
</protein>
<evidence type="ECO:0000256" key="4">
    <source>
        <dbReference type="ARBA" id="ARBA00023136"/>
    </source>
</evidence>
<evidence type="ECO:0000256" key="3">
    <source>
        <dbReference type="ARBA" id="ARBA00022989"/>
    </source>
</evidence>
<feature type="transmembrane region" description="Helical" evidence="5">
    <location>
        <begin position="7"/>
        <end position="23"/>
    </location>
</feature>
<keyword evidence="2 5" id="KW-0812">Transmembrane</keyword>
<feature type="transmembrane region" description="Helical" evidence="5">
    <location>
        <begin position="151"/>
        <end position="177"/>
    </location>
</feature>
<proteinExistence type="predicted"/>
<evidence type="ECO:0000259" key="6">
    <source>
        <dbReference type="Pfam" id="PF03151"/>
    </source>
</evidence>
<dbReference type="Pfam" id="PF03151">
    <property type="entry name" value="TPT"/>
    <property type="match status" value="1"/>
</dbReference>
<dbReference type="EMBL" id="JANBUO010000001">
    <property type="protein sequence ID" value="KAJ2809509.1"/>
    <property type="molecule type" value="Genomic_DNA"/>
</dbReference>
<evidence type="ECO:0000313" key="8">
    <source>
        <dbReference type="Proteomes" id="UP001140094"/>
    </source>
</evidence>
<feature type="transmembrane region" description="Helical" evidence="5">
    <location>
        <begin position="235"/>
        <end position="254"/>
    </location>
</feature>
<sequence>MAQSKAIVSIASYLLISLFLTLHNKMVLQWYNFGFPWLVTAVHSLGGIIGMHILLVTGYFTPKKLDSKQMKILLIFSLLYTVNIAMSNVSLHYVSVPLHQIVRGTVPVFTVIITLIWGLSPQGYSWRVYSSLAPVVVGVGLTTYADYYSFSLIGFILTLTGTILAATKTVVTNTILVGGYKLKLPAFDLLYRLTPLTFVQTITWSIMSGEASKAWAFLQKLQSQSDSSSNNSNGVYSLAGALMVNGAIAFVLNIASFTASKNTSALAMTVTGNVKVVLTVVLGCALFRVTLTSLSVVGIILTIAGGAVYSAVRLNEARKAREQANKEMA</sequence>
<evidence type="ECO:0000313" key="7">
    <source>
        <dbReference type="EMBL" id="KAJ2809509.1"/>
    </source>
</evidence>
<feature type="transmembrane region" description="Helical" evidence="5">
    <location>
        <begin position="294"/>
        <end position="312"/>
    </location>
</feature>
<dbReference type="Proteomes" id="UP001140094">
    <property type="component" value="Unassembled WGS sequence"/>
</dbReference>
<accession>A0A9W8I1P7</accession>
<gene>
    <name evidence="7" type="ORF">H4R20_000010</name>
</gene>
<feature type="transmembrane region" description="Helical" evidence="5">
    <location>
        <begin position="266"/>
        <end position="288"/>
    </location>
</feature>
<feature type="transmembrane region" description="Helical" evidence="5">
    <location>
        <begin position="100"/>
        <end position="119"/>
    </location>
</feature>
<reference evidence="7" key="1">
    <citation type="submission" date="2022-07" db="EMBL/GenBank/DDBJ databases">
        <title>Phylogenomic reconstructions and comparative analyses of Kickxellomycotina fungi.</title>
        <authorList>
            <person name="Reynolds N.K."/>
            <person name="Stajich J.E."/>
            <person name="Barry K."/>
            <person name="Grigoriev I.V."/>
            <person name="Crous P."/>
            <person name="Smith M.E."/>
        </authorList>
    </citation>
    <scope>NUCLEOTIDE SEQUENCE</scope>
    <source>
        <strain evidence="7">NRRL 1565</strain>
    </source>
</reference>
<dbReference type="AlphaFoldDB" id="A0A9W8I1P7"/>
<dbReference type="GO" id="GO:0016020">
    <property type="term" value="C:membrane"/>
    <property type="evidence" value="ECO:0007669"/>
    <property type="project" value="UniProtKB-SubCell"/>
</dbReference>
<dbReference type="InterPro" id="IPR050186">
    <property type="entry name" value="TPT_transporter"/>
</dbReference>
<dbReference type="PANTHER" id="PTHR11132">
    <property type="entry name" value="SOLUTE CARRIER FAMILY 35"/>
    <property type="match status" value="1"/>
</dbReference>
<keyword evidence="4 5" id="KW-0472">Membrane</keyword>
<organism evidence="7 8">
    <name type="scientific">Coemansia guatemalensis</name>
    <dbReference type="NCBI Taxonomy" id="2761395"/>
    <lineage>
        <taxon>Eukaryota</taxon>
        <taxon>Fungi</taxon>
        <taxon>Fungi incertae sedis</taxon>
        <taxon>Zoopagomycota</taxon>
        <taxon>Kickxellomycotina</taxon>
        <taxon>Kickxellomycetes</taxon>
        <taxon>Kickxellales</taxon>
        <taxon>Kickxellaceae</taxon>
        <taxon>Coemansia</taxon>
    </lineage>
</organism>
<feature type="transmembrane region" description="Helical" evidence="5">
    <location>
        <begin position="189"/>
        <end position="207"/>
    </location>
</feature>
<feature type="domain" description="Sugar phosphate transporter" evidence="6">
    <location>
        <begin position="12"/>
        <end position="310"/>
    </location>
</feature>
<feature type="transmembrane region" description="Helical" evidence="5">
    <location>
        <begin position="126"/>
        <end position="145"/>
    </location>
</feature>
<name>A0A9W8I1P7_9FUNG</name>